<keyword evidence="1" id="KW-0732">Signal</keyword>
<evidence type="ECO:0000256" key="1">
    <source>
        <dbReference type="SAM" id="SignalP"/>
    </source>
</evidence>
<feature type="signal peptide" evidence="1">
    <location>
        <begin position="1"/>
        <end position="20"/>
    </location>
</feature>
<reference evidence="2 3" key="1">
    <citation type="submission" date="2014-10" db="EMBL/GenBank/DDBJ databases">
        <title>Kaistella jeonii genome.</title>
        <authorList>
            <person name="Clayton J.T."/>
            <person name="Newman J.D."/>
        </authorList>
    </citation>
    <scope>NUCLEOTIDE SEQUENCE [LARGE SCALE GENOMIC DNA]</scope>
    <source>
        <strain evidence="2 3">DSM 17048</strain>
    </source>
</reference>
<comment type="caution">
    <text evidence="2">The sequence shown here is derived from an EMBL/GenBank/DDBJ whole genome shotgun (WGS) entry which is preliminary data.</text>
</comment>
<dbReference type="PROSITE" id="PS51257">
    <property type="entry name" value="PROKAR_LIPOPROTEIN"/>
    <property type="match status" value="1"/>
</dbReference>
<keyword evidence="3" id="KW-1185">Reference proteome</keyword>
<organism evidence="2 3">
    <name type="scientific">Kaistella jeonii</name>
    <dbReference type="NCBI Taxonomy" id="266749"/>
    <lineage>
        <taxon>Bacteria</taxon>
        <taxon>Pseudomonadati</taxon>
        <taxon>Bacteroidota</taxon>
        <taxon>Flavobacteriia</taxon>
        <taxon>Flavobacteriales</taxon>
        <taxon>Weeksellaceae</taxon>
        <taxon>Chryseobacterium group</taxon>
        <taxon>Kaistella</taxon>
    </lineage>
</organism>
<dbReference type="OrthoDB" id="1261646at2"/>
<dbReference type="RefSeq" id="WP_039349672.1">
    <property type="nucleotide sequence ID" value="NZ_FOLA01000002.1"/>
</dbReference>
<sequence length="122" mass="13396">MKKSLAVLILLMTMSCVSTKYNVYETPNNFTNIQVGNKYTIYNLKNHKFFIDVNSVTNDSIIGSHKNQRIALAKKDIKEIKKNKTGATVALIGGSVAIIGGIWIVTNILKDLNHAFGKVLGG</sequence>
<accession>A0A0C1F9Y0</accession>
<dbReference type="AlphaFoldDB" id="A0A0C1F9Y0"/>
<dbReference type="Proteomes" id="UP000031473">
    <property type="component" value="Unassembled WGS sequence"/>
</dbReference>
<gene>
    <name evidence="2" type="ORF">OA86_04945</name>
</gene>
<dbReference type="STRING" id="266749.SAMN05421876_102308"/>
<proteinExistence type="predicted"/>
<name>A0A0C1F9Y0_9FLAO</name>
<evidence type="ECO:0000313" key="3">
    <source>
        <dbReference type="Proteomes" id="UP000031473"/>
    </source>
</evidence>
<evidence type="ECO:0000313" key="2">
    <source>
        <dbReference type="EMBL" id="KIA89952.1"/>
    </source>
</evidence>
<dbReference type="EMBL" id="JSYL01000002">
    <property type="protein sequence ID" value="KIA89952.1"/>
    <property type="molecule type" value="Genomic_DNA"/>
</dbReference>
<protein>
    <submittedName>
        <fullName evidence="2">Uncharacterized protein</fullName>
    </submittedName>
</protein>
<feature type="chain" id="PRO_5030004939" evidence="1">
    <location>
        <begin position="21"/>
        <end position="122"/>
    </location>
</feature>